<dbReference type="RefSeq" id="WP_203386027.1">
    <property type="nucleotide sequence ID" value="NZ_CP064781.1"/>
</dbReference>
<keyword evidence="2" id="KW-0812">Transmembrane</keyword>
<evidence type="ECO:0000313" key="8">
    <source>
        <dbReference type="Proteomes" id="UP000663444"/>
    </source>
</evidence>
<evidence type="ECO:0000256" key="1">
    <source>
        <dbReference type="ARBA" id="ARBA00022452"/>
    </source>
</evidence>
<keyword evidence="3" id="KW-0998">Cell outer membrane</keyword>
<dbReference type="Pfam" id="PF08479">
    <property type="entry name" value="POTRA_2"/>
    <property type="match status" value="1"/>
</dbReference>
<reference evidence="7" key="1">
    <citation type="submission" date="2020-11" db="EMBL/GenBank/DDBJ databases">
        <title>Azospira restricta DSM 18626 genome sequence.</title>
        <authorList>
            <person name="Moe W.M."/>
        </authorList>
    </citation>
    <scope>NUCLEOTIDE SEQUENCE</scope>
    <source>
        <strain evidence="7">DSM 18626</strain>
    </source>
</reference>
<dbReference type="InterPro" id="IPR051544">
    <property type="entry name" value="TPS_OM_transporter"/>
</dbReference>
<proteinExistence type="predicted"/>
<dbReference type="Pfam" id="PF03865">
    <property type="entry name" value="ShlB"/>
    <property type="match status" value="1"/>
</dbReference>
<keyword evidence="8" id="KW-1185">Reference proteome</keyword>
<dbReference type="AlphaFoldDB" id="A0A974PWZ2"/>
<protein>
    <submittedName>
        <fullName evidence="7">ShlB/FhaC/HecB family hemolysin secretion/activation protein</fullName>
    </submittedName>
</protein>
<evidence type="ECO:0000256" key="4">
    <source>
        <dbReference type="SAM" id="SignalP"/>
    </source>
</evidence>
<dbReference type="GO" id="GO:0098046">
    <property type="term" value="C:type V protein secretion system complex"/>
    <property type="evidence" value="ECO:0007669"/>
    <property type="project" value="TreeGrafter"/>
</dbReference>
<evidence type="ECO:0000313" key="7">
    <source>
        <dbReference type="EMBL" id="QRJ62495.1"/>
    </source>
</evidence>
<evidence type="ECO:0000256" key="3">
    <source>
        <dbReference type="ARBA" id="ARBA00023237"/>
    </source>
</evidence>
<feature type="domain" description="Haemolysin activator HlyB C-terminal" evidence="5">
    <location>
        <begin position="166"/>
        <end position="469"/>
    </location>
</feature>
<dbReference type="Proteomes" id="UP000663444">
    <property type="component" value="Chromosome"/>
</dbReference>
<feature type="signal peptide" evidence="4">
    <location>
        <begin position="1"/>
        <end position="23"/>
    </location>
</feature>
<dbReference type="PANTHER" id="PTHR34597">
    <property type="entry name" value="SLR1661 PROTEIN"/>
    <property type="match status" value="1"/>
</dbReference>
<organism evidence="7 8">
    <name type="scientific">Azospira restricta</name>
    <dbReference type="NCBI Taxonomy" id="404405"/>
    <lineage>
        <taxon>Bacteria</taxon>
        <taxon>Pseudomonadati</taxon>
        <taxon>Pseudomonadota</taxon>
        <taxon>Betaproteobacteria</taxon>
        <taxon>Rhodocyclales</taxon>
        <taxon>Rhodocyclaceae</taxon>
        <taxon>Azospira</taxon>
    </lineage>
</organism>
<accession>A0A974PWZ2</accession>
<keyword evidence="1" id="KW-1134">Transmembrane beta strand</keyword>
<dbReference type="InterPro" id="IPR013686">
    <property type="entry name" value="Polypept-transport_assoc_ShlB"/>
</dbReference>
<sequence>MNKKSRHLLPALLLLGATLPASANTFPIARFVVEGNTLVDAASLAPPLEPLLGERRTLDDLLEARRRIEQAYRDAGYGLVAVGLPRSIDADGTVRLQVRELSLGAVAVVPDAADRERYRRALPSLREGESPNLLRLARELALANENPSHAVAVDFAKQDDAIVAEVRVEESSPLKLSLTLDNTGTPETGRARAGIVVHHANVFGRDHQATLAYTTSPAKAEQVAIAALFYRIPLPALGDSLLLSANYSDVDSGRVADLFNISGQGYGAGAHYIHNLERSADRRTSVDIGIDRRVYRDIVDFSGTDIGTRVATRPLSLQLASSGRHGRQSYAASLAAARNLPGGSRNDDAAYAAARAGATADWSTLRASLQWSYTFTGNSQLSLRGETQYARTPLISGEQFGLGGSRSVRGLKEREVAGDRGWLASAEWLSPALWEHHRLALFADAGQVRRLQTPATPDERAASVGIGWRIAGWKGFYLNLDFARVVDGAGNAEKGEHRGHLAAVWSM</sequence>
<dbReference type="GO" id="GO:0046819">
    <property type="term" value="P:protein secretion by the type V secretion system"/>
    <property type="evidence" value="ECO:0007669"/>
    <property type="project" value="TreeGrafter"/>
</dbReference>
<evidence type="ECO:0000259" key="5">
    <source>
        <dbReference type="Pfam" id="PF03865"/>
    </source>
</evidence>
<keyword evidence="1" id="KW-0472">Membrane</keyword>
<dbReference type="PANTHER" id="PTHR34597:SF6">
    <property type="entry name" value="BLR6126 PROTEIN"/>
    <property type="match status" value="1"/>
</dbReference>
<name>A0A974PWZ2_9RHOO</name>
<dbReference type="GO" id="GO:0008320">
    <property type="term" value="F:protein transmembrane transporter activity"/>
    <property type="evidence" value="ECO:0007669"/>
    <property type="project" value="TreeGrafter"/>
</dbReference>
<dbReference type="EMBL" id="CP064781">
    <property type="protein sequence ID" value="QRJ62495.1"/>
    <property type="molecule type" value="Genomic_DNA"/>
</dbReference>
<dbReference type="Gene3D" id="2.40.160.50">
    <property type="entry name" value="membrane protein fhac: a member of the omp85/tpsb transporter family"/>
    <property type="match status" value="1"/>
</dbReference>
<dbReference type="Gene3D" id="3.10.20.310">
    <property type="entry name" value="membrane protein fhac"/>
    <property type="match status" value="1"/>
</dbReference>
<evidence type="ECO:0000259" key="6">
    <source>
        <dbReference type="Pfam" id="PF08479"/>
    </source>
</evidence>
<keyword evidence="4" id="KW-0732">Signal</keyword>
<feature type="domain" description="Polypeptide-transport-associated ShlB-type" evidence="6">
    <location>
        <begin position="26"/>
        <end position="100"/>
    </location>
</feature>
<dbReference type="KEGG" id="ares:IWH25_11950"/>
<gene>
    <name evidence="7" type="ORF">IWH25_11950</name>
</gene>
<evidence type="ECO:0000256" key="2">
    <source>
        <dbReference type="ARBA" id="ARBA00022692"/>
    </source>
</evidence>
<feature type="chain" id="PRO_5037087005" evidence="4">
    <location>
        <begin position="24"/>
        <end position="507"/>
    </location>
</feature>
<dbReference type="InterPro" id="IPR005565">
    <property type="entry name" value="Hemolysn_activator_HlyB_C"/>
</dbReference>